<dbReference type="AlphaFoldDB" id="A0A2W4SQP0"/>
<evidence type="ECO:0000313" key="3">
    <source>
        <dbReference type="Proteomes" id="UP000249396"/>
    </source>
</evidence>
<evidence type="ECO:0000259" key="1">
    <source>
        <dbReference type="Pfam" id="PF05685"/>
    </source>
</evidence>
<dbReference type="Proteomes" id="UP000249396">
    <property type="component" value="Unassembled WGS sequence"/>
</dbReference>
<dbReference type="CDD" id="cd06260">
    <property type="entry name" value="DUF820-like"/>
    <property type="match status" value="1"/>
</dbReference>
<dbReference type="PANTHER" id="PTHR35400">
    <property type="entry name" value="SLR1083 PROTEIN"/>
    <property type="match status" value="1"/>
</dbReference>
<name>A0A2W4SQP0_9GAMM</name>
<keyword evidence="2" id="KW-0255">Endonuclease</keyword>
<proteinExistence type="predicted"/>
<dbReference type="EMBL" id="QJPH01000334">
    <property type="protein sequence ID" value="PZN77490.1"/>
    <property type="molecule type" value="Genomic_DNA"/>
</dbReference>
<dbReference type="PANTHER" id="PTHR35400:SF1">
    <property type="entry name" value="SLR1083 PROTEIN"/>
    <property type="match status" value="1"/>
</dbReference>
<organism evidence="2 3">
    <name type="scientific">Candidatus Methylumidiphilus alinenensis</name>
    <dbReference type="NCBI Taxonomy" id="2202197"/>
    <lineage>
        <taxon>Bacteria</taxon>
        <taxon>Pseudomonadati</taxon>
        <taxon>Pseudomonadota</taxon>
        <taxon>Gammaproteobacteria</taxon>
        <taxon>Methylococcales</taxon>
        <taxon>Candidatus Methylumidiphilus</taxon>
    </lineage>
</organism>
<accession>A0A2W4SQP0</accession>
<evidence type="ECO:0000313" key="2">
    <source>
        <dbReference type="EMBL" id="PZN77490.1"/>
    </source>
</evidence>
<protein>
    <submittedName>
        <fullName evidence="2">Uma2 family endonuclease</fullName>
    </submittedName>
</protein>
<dbReference type="InterPro" id="IPR012296">
    <property type="entry name" value="Nuclease_put_TT1808"/>
</dbReference>
<dbReference type="InterPro" id="IPR008538">
    <property type="entry name" value="Uma2"/>
</dbReference>
<dbReference type="SUPFAM" id="SSF52980">
    <property type="entry name" value="Restriction endonuclease-like"/>
    <property type="match status" value="1"/>
</dbReference>
<dbReference type="Pfam" id="PF05685">
    <property type="entry name" value="Uma2"/>
    <property type="match status" value="1"/>
</dbReference>
<dbReference type="GO" id="GO:0004519">
    <property type="term" value="F:endonuclease activity"/>
    <property type="evidence" value="ECO:0007669"/>
    <property type="project" value="UniProtKB-KW"/>
</dbReference>
<dbReference type="InterPro" id="IPR011335">
    <property type="entry name" value="Restrct_endonuc-II-like"/>
</dbReference>
<keyword evidence="2" id="KW-0540">Nuclease</keyword>
<dbReference type="Gene3D" id="3.90.1570.10">
    <property type="entry name" value="tt1808, chain A"/>
    <property type="match status" value="1"/>
</dbReference>
<comment type="caution">
    <text evidence="2">The sequence shown here is derived from an EMBL/GenBank/DDBJ whole genome shotgun (WGS) entry which is preliminary data.</text>
</comment>
<sequence length="195" mass="22248">MQTVVNEADPIMAPHWKLTVEDYHRMAEAGIFHEDDRVELIEGELIQMTPIGPWHSGLANTLVEMLAYRTWGRAIASVQNPIHLGPGSEPQPDFVLLRYRLDRYKSRLPTSEDVLLLVEIADSTLNYDRRIKIPLYARHNIPEYWIINQSDRHIEVYTMPESALGHYADCRTVTEGQLSPALFPDASVDVAELLS</sequence>
<gene>
    <name evidence="2" type="ORF">DM484_14465</name>
</gene>
<keyword evidence="2" id="KW-0378">Hydrolase</keyword>
<reference evidence="2 3" key="1">
    <citation type="journal article" date="2018" name="Aquat. Microb. Ecol.">
        <title>Gammaproteobacterial methanotrophs dominate.</title>
        <authorList>
            <person name="Rissanen A.J."/>
            <person name="Saarenheimo J."/>
            <person name="Tiirola M."/>
            <person name="Peura S."/>
            <person name="Aalto S.L."/>
            <person name="Karvinen A."/>
            <person name="Nykanen H."/>
        </authorList>
    </citation>
    <scope>NUCLEOTIDE SEQUENCE [LARGE SCALE GENOMIC DNA]</scope>
    <source>
        <strain evidence="2">AMbin10</strain>
    </source>
</reference>
<feature type="domain" description="Putative restriction endonuclease" evidence="1">
    <location>
        <begin position="20"/>
        <end position="190"/>
    </location>
</feature>